<name>A0A9R1JUN8_WHEAT</name>
<feature type="non-terminal residue" evidence="1">
    <location>
        <position position="1"/>
    </location>
</feature>
<dbReference type="AlphaFoldDB" id="A0A9R1JUN8"/>
<proteinExistence type="predicted"/>
<gene>
    <name evidence="1" type="ORF">CFC21_041856</name>
</gene>
<organism evidence="1">
    <name type="scientific">Triticum aestivum</name>
    <name type="common">Wheat</name>
    <dbReference type="NCBI Taxonomy" id="4565"/>
    <lineage>
        <taxon>Eukaryota</taxon>
        <taxon>Viridiplantae</taxon>
        <taxon>Streptophyta</taxon>
        <taxon>Embryophyta</taxon>
        <taxon>Tracheophyta</taxon>
        <taxon>Spermatophyta</taxon>
        <taxon>Magnoliopsida</taxon>
        <taxon>Liliopsida</taxon>
        <taxon>Poales</taxon>
        <taxon>Poaceae</taxon>
        <taxon>BOP clade</taxon>
        <taxon>Pooideae</taxon>
        <taxon>Triticodae</taxon>
        <taxon>Triticeae</taxon>
        <taxon>Triticinae</taxon>
        <taxon>Triticum</taxon>
    </lineage>
</organism>
<dbReference type="EMBL" id="CM022218">
    <property type="protein sequence ID" value="KAF7030281.1"/>
    <property type="molecule type" value="Genomic_DNA"/>
</dbReference>
<accession>A0A9R1JUN8</accession>
<dbReference type="OrthoDB" id="191334at2759"/>
<evidence type="ECO:0000313" key="1">
    <source>
        <dbReference type="EMBL" id="KAF7030281.1"/>
    </source>
</evidence>
<reference evidence="1" key="1">
    <citation type="journal article" date="2017" name="Gigascience">
        <title>The first near-complete assembly of the hexaploid bread wheat genome, Triticum aestivum.</title>
        <authorList>
            <person name="Zimin A.V."/>
            <person name="Puiu D."/>
            <person name="Hall R."/>
            <person name="Kingan S."/>
            <person name="Clavijo B.J."/>
            <person name="Salzberg S.L."/>
        </authorList>
    </citation>
    <scope>NUCLEOTIDE SEQUENCE</scope>
    <source>
        <tissue evidence="1">Leaf</tissue>
    </source>
</reference>
<sequence length="55" mass="6244">HVNYEVEHRTEWCQSNGTSVPCFLFPRKFSYGAAMHPLEDGAFGLLKSAQLLVNF</sequence>
<dbReference type="Proteomes" id="UP000815260">
    <property type="component" value="Chromosome 3B"/>
</dbReference>
<comment type="caution">
    <text evidence="1">The sequence shown here is derived from an EMBL/GenBank/DDBJ whole genome shotgun (WGS) entry which is preliminary data.</text>
</comment>
<protein>
    <submittedName>
        <fullName evidence="1">Uncharacterized protein</fullName>
    </submittedName>
</protein>
<reference evidence="1" key="2">
    <citation type="submission" date="2020-03" db="EMBL/GenBank/DDBJ databases">
        <title>The second near-complete assembly of the hexaploid bread wheat (Triticum aestivum) genome.</title>
        <authorList>
            <person name="Zimin A.V."/>
            <person name="Puiu D."/>
            <person name="Shumante A."/>
            <person name="Alonge M."/>
            <person name="Salzberg S.L."/>
        </authorList>
    </citation>
    <scope>NUCLEOTIDE SEQUENCE</scope>
    <source>
        <tissue evidence="1">Leaf</tissue>
    </source>
</reference>